<dbReference type="Proteomes" id="UP001055811">
    <property type="component" value="Linkage Group LG01"/>
</dbReference>
<keyword evidence="2" id="KW-1185">Reference proteome</keyword>
<accession>A0ACB9H7V7</accession>
<reference evidence="1 2" key="2">
    <citation type="journal article" date="2022" name="Mol. Ecol. Resour.">
        <title>The genomes of chicory, endive, great burdock and yacon provide insights into Asteraceae paleo-polyploidization history and plant inulin production.</title>
        <authorList>
            <person name="Fan W."/>
            <person name="Wang S."/>
            <person name="Wang H."/>
            <person name="Wang A."/>
            <person name="Jiang F."/>
            <person name="Liu H."/>
            <person name="Zhao H."/>
            <person name="Xu D."/>
            <person name="Zhang Y."/>
        </authorList>
    </citation>
    <scope>NUCLEOTIDE SEQUENCE [LARGE SCALE GENOMIC DNA]</scope>
    <source>
        <strain evidence="2">cv. Punajuju</strain>
        <tissue evidence="1">Leaves</tissue>
    </source>
</reference>
<evidence type="ECO:0000313" key="1">
    <source>
        <dbReference type="EMBL" id="KAI3791336.1"/>
    </source>
</evidence>
<evidence type="ECO:0000313" key="2">
    <source>
        <dbReference type="Proteomes" id="UP001055811"/>
    </source>
</evidence>
<gene>
    <name evidence="1" type="ORF">L2E82_05100</name>
</gene>
<protein>
    <submittedName>
        <fullName evidence="1">Uncharacterized protein</fullName>
    </submittedName>
</protein>
<reference evidence="2" key="1">
    <citation type="journal article" date="2022" name="Mol. Ecol. Resour.">
        <title>The genomes of chicory, endive, great burdock and yacon provide insights into Asteraceae palaeo-polyploidization history and plant inulin production.</title>
        <authorList>
            <person name="Fan W."/>
            <person name="Wang S."/>
            <person name="Wang H."/>
            <person name="Wang A."/>
            <person name="Jiang F."/>
            <person name="Liu H."/>
            <person name="Zhao H."/>
            <person name="Xu D."/>
            <person name="Zhang Y."/>
        </authorList>
    </citation>
    <scope>NUCLEOTIDE SEQUENCE [LARGE SCALE GENOMIC DNA]</scope>
    <source>
        <strain evidence="2">cv. Punajuju</strain>
    </source>
</reference>
<sequence length="365" mass="40608">MMKPQFHHHHSNSTRPLPTRPHSALLAGDGKTCSGDSGSAAAFLSLNKLSLPIKCNGFHAAQPSRQIKAIATDKSIATTTTKVKAIITVQVTMGGLISSIGLTKGLDDITDLLGKSLLLELVAAEVDDRTGLAKDTIQHYAHHTGIDIKDVKYVAEFEVPEDFGQIGAILIENEHHKEMYLEKIELEGFSNNTITINPNSWVHSKFENPEKRVFFTNKVVCLLVVIPSLQTSMIDQELPFPHFTSIDCLYWDGLHMPQLESKGFLRTALPRLFKTIEDTQNNILRFEIPAIINSDKFTWIKDEEFCRQTLAGLHPCAIQAVKEWPLKSQLDPEVYGPPESAITTELVEEVIGGIIPVEEVQLRIN</sequence>
<name>A0ACB9H7V7_CICIN</name>
<dbReference type="EMBL" id="CM042009">
    <property type="protein sequence ID" value="KAI3791336.1"/>
    <property type="molecule type" value="Genomic_DNA"/>
</dbReference>
<proteinExistence type="predicted"/>
<comment type="caution">
    <text evidence="1">The sequence shown here is derived from an EMBL/GenBank/DDBJ whole genome shotgun (WGS) entry which is preliminary data.</text>
</comment>
<organism evidence="1 2">
    <name type="scientific">Cichorium intybus</name>
    <name type="common">Chicory</name>
    <dbReference type="NCBI Taxonomy" id="13427"/>
    <lineage>
        <taxon>Eukaryota</taxon>
        <taxon>Viridiplantae</taxon>
        <taxon>Streptophyta</taxon>
        <taxon>Embryophyta</taxon>
        <taxon>Tracheophyta</taxon>
        <taxon>Spermatophyta</taxon>
        <taxon>Magnoliopsida</taxon>
        <taxon>eudicotyledons</taxon>
        <taxon>Gunneridae</taxon>
        <taxon>Pentapetalae</taxon>
        <taxon>asterids</taxon>
        <taxon>campanulids</taxon>
        <taxon>Asterales</taxon>
        <taxon>Asteraceae</taxon>
        <taxon>Cichorioideae</taxon>
        <taxon>Cichorieae</taxon>
        <taxon>Cichoriinae</taxon>
        <taxon>Cichorium</taxon>
    </lineage>
</organism>